<gene>
    <name evidence="20" type="ORF">P5673_005626</name>
</gene>
<evidence type="ECO:0000259" key="18">
    <source>
        <dbReference type="PROSITE" id="PS51504"/>
    </source>
</evidence>
<feature type="compositionally biased region" description="Low complexity" evidence="16">
    <location>
        <begin position="371"/>
        <end position="387"/>
    </location>
</feature>
<feature type="compositionally biased region" description="Polar residues" evidence="16">
    <location>
        <begin position="348"/>
        <end position="365"/>
    </location>
</feature>
<keyword evidence="6" id="KW-0677">Repeat</keyword>
<evidence type="ECO:0000313" key="21">
    <source>
        <dbReference type="Proteomes" id="UP001249851"/>
    </source>
</evidence>
<reference evidence="20" key="1">
    <citation type="journal article" date="2023" name="G3 (Bethesda)">
        <title>Whole genome assembly and annotation of the endangered Caribbean coral Acropora cervicornis.</title>
        <authorList>
            <person name="Selwyn J.D."/>
            <person name="Vollmer S.V."/>
        </authorList>
    </citation>
    <scope>NUCLEOTIDE SEQUENCE</scope>
    <source>
        <strain evidence="20">K2</strain>
    </source>
</reference>
<dbReference type="Proteomes" id="UP001249851">
    <property type="component" value="Unassembled WGS sequence"/>
</dbReference>
<dbReference type="InterPro" id="IPR019787">
    <property type="entry name" value="Znf_PHD-finger"/>
</dbReference>
<dbReference type="InterPro" id="IPR005818">
    <property type="entry name" value="Histone_H1/H5_H15"/>
</dbReference>
<dbReference type="InterPro" id="IPR048589">
    <property type="entry name" value="SAMD1-like_WH"/>
</dbReference>
<dbReference type="PANTHER" id="PTHR45888">
    <property type="entry name" value="HL01030P-RELATED"/>
    <property type="match status" value="1"/>
</dbReference>
<dbReference type="GO" id="GO:0006334">
    <property type="term" value="P:nucleosome assembly"/>
    <property type="evidence" value="ECO:0007669"/>
    <property type="project" value="InterPro"/>
</dbReference>
<dbReference type="Pfam" id="PF00538">
    <property type="entry name" value="Linker_histone"/>
    <property type="match status" value="1"/>
</dbReference>
<keyword evidence="4" id="KW-0597">Phosphoprotein</keyword>
<evidence type="ECO:0000256" key="14">
    <source>
        <dbReference type="ARBA" id="ARBA00023242"/>
    </source>
</evidence>
<dbReference type="Pfam" id="PF00628">
    <property type="entry name" value="PHD"/>
    <property type="match status" value="1"/>
</dbReference>
<dbReference type="Gene3D" id="3.30.40.10">
    <property type="entry name" value="Zinc/RING finger domain, C3HC4 (zinc finger)"/>
    <property type="match status" value="1"/>
</dbReference>
<dbReference type="PROSITE" id="PS51504">
    <property type="entry name" value="H15"/>
    <property type="match status" value="1"/>
</dbReference>
<evidence type="ECO:0000256" key="15">
    <source>
        <dbReference type="PROSITE-ProRule" id="PRU00146"/>
    </source>
</evidence>
<dbReference type="CDD" id="cd15527">
    <property type="entry name" value="PHD2_KAT6A_6B"/>
    <property type="match status" value="1"/>
</dbReference>
<keyword evidence="11" id="KW-0805">Transcription regulation</keyword>
<dbReference type="Gene3D" id="1.10.10.10">
    <property type="entry name" value="Winged helix-like DNA-binding domain superfamily/Winged helix DNA-binding domain"/>
    <property type="match status" value="1"/>
</dbReference>
<dbReference type="FunFam" id="3.30.40.10:FF:000005">
    <property type="entry name" value="zinc finger protein isoform X1"/>
    <property type="match status" value="1"/>
</dbReference>
<keyword evidence="21" id="KW-1185">Reference proteome</keyword>
<evidence type="ECO:0000256" key="16">
    <source>
        <dbReference type="SAM" id="MobiDB-lite"/>
    </source>
</evidence>
<evidence type="ECO:0000256" key="1">
    <source>
        <dbReference type="ARBA" id="ARBA00004123"/>
    </source>
</evidence>
<keyword evidence="14" id="KW-0539">Nucleus</keyword>
<evidence type="ECO:0000256" key="10">
    <source>
        <dbReference type="ARBA" id="ARBA00022853"/>
    </source>
</evidence>
<dbReference type="GO" id="GO:0005634">
    <property type="term" value="C:nucleus"/>
    <property type="evidence" value="ECO:0007669"/>
    <property type="project" value="UniProtKB-SubCell"/>
</dbReference>
<keyword evidence="2" id="KW-0678">Repressor</keyword>
<dbReference type="AlphaFoldDB" id="A0AAD9QYI7"/>
<organism evidence="20 21">
    <name type="scientific">Acropora cervicornis</name>
    <name type="common">Staghorn coral</name>
    <dbReference type="NCBI Taxonomy" id="6130"/>
    <lineage>
        <taxon>Eukaryota</taxon>
        <taxon>Metazoa</taxon>
        <taxon>Cnidaria</taxon>
        <taxon>Anthozoa</taxon>
        <taxon>Hexacorallia</taxon>
        <taxon>Scleractinia</taxon>
        <taxon>Astrocoeniina</taxon>
        <taxon>Acroporidae</taxon>
        <taxon>Acropora</taxon>
    </lineage>
</organism>
<evidence type="ECO:0000259" key="19">
    <source>
        <dbReference type="PROSITE" id="PS52014"/>
    </source>
</evidence>
<keyword evidence="7 15" id="KW-0863">Zinc-finger</keyword>
<dbReference type="InterPro" id="IPR011011">
    <property type="entry name" value="Znf_FYVE_PHD"/>
</dbReference>
<evidence type="ECO:0000256" key="4">
    <source>
        <dbReference type="ARBA" id="ARBA00022553"/>
    </source>
</evidence>
<dbReference type="InterPro" id="IPR036388">
    <property type="entry name" value="WH-like_DNA-bd_sf"/>
</dbReference>
<evidence type="ECO:0000256" key="2">
    <source>
        <dbReference type="ARBA" id="ARBA00022491"/>
    </source>
</evidence>
<keyword evidence="9" id="KW-0832">Ubl conjugation</keyword>
<keyword evidence="12" id="KW-0010">Activator</keyword>
<evidence type="ECO:0000256" key="12">
    <source>
        <dbReference type="ARBA" id="ARBA00023159"/>
    </source>
</evidence>
<evidence type="ECO:0000313" key="20">
    <source>
        <dbReference type="EMBL" id="KAK2569784.1"/>
    </source>
</evidence>
<comment type="caution">
    <text evidence="20">The sequence shown here is derived from an EMBL/GenBank/DDBJ whole genome shotgun (WGS) entry which is preliminary data.</text>
</comment>
<dbReference type="GO" id="GO:0003677">
    <property type="term" value="F:DNA binding"/>
    <property type="evidence" value="ECO:0007669"/>
    <property type="project" value="InterPro"/>
</dbReference>
<dbReference type="InterPro" id="IPR001965">
    <property type="entry name" value="Znf_PHD"/>
</dbReference>
<protein>
    <submittedName>
        <fullName evidence="20">Histone acetyltransferase KAT6A</fullName>
    </submittedName>
</protein>
<dbReference type="EMBL" id="JARQWQ010000009">
    <property type="protein sequence ID" value="KAK2569784.1"/>
    <property type="molecule type" value="Genomic_DNA"/>
</dbReference>
<evidence type="ECO:0000256" key="5">
    <source>
        <dbReference type="ARBA" id="ARBA00022723"/>
    </source>
</evidence>
<proteinExistence type="predicted"/>
<evidence type="ECO:0000256" key="6">
    <source>
        <dbReference type="ARBA" id="ARBA00022737"/>
    </source>
</evidence>
<evidence type="ECO:0000256" key="8">
    <source>
        <dbReference type="ARBA" id="ARBA00022833"/>
    </source>
</evidence>
<dbReference type="InterPro" id="IPR036390">
    <property type="entry name" value="WH_DNA-bd_sf"/>
</dbReference>
<dbReference type="SUPFAM" id="SSF46785">
    <property type="entry name" value="Winged helix' DNA-binding domain"/>
    <property type="match status" value="1"/>
</dbReference>
<dbReference type="Gene3D" id="1.10.150.50">
    <property type="entry name" value="Transcription Factor, Ets-1"/>
    <property type="match status" value="1"/>
</dbReference>
<name>A0AAD9QYI7_ACRCE</name>
<evidence type="ECO:0000256" key="9">
    <source>
        <dbReference type="ARBA" id="ARBA00022843"/>
    </source>
</evidence>
<dbReference type="GO" id="GO:0000786">
    <property type="term" value="C:nucleosome"/>
    <property type="evidence" value="ECO:0007669"/>
    <property type="project" value="InterPro"/>
</dbReference>
<evidence type="ECO:0000256" key="7">
    <source>
        <dbReference type="ARBA" id="ARBA00022771"/>
    </source>
</evidence>
<keyword evidence="13" id="KW-0804">Transcription</keyword>
<dbReference type="SUPFAM" id="SSF47769">
    <property type="entry name" value="SAM/Pointed domain"/>
    <property type="match status" value="1"/>
</dbReference>
<dbReference type="SUPFAM" id="SSF57903">
    <property type="entry name" value="FYVE/PHD zinc finger"/>
    <property type="match status" value="2"/>
</dbReference>
<feature type="domain" description="PHD-type" evidence="17">
    <location>
        <begin position="166"/>
        <end position="227"/>
    </location>
</feature>
<evidence type="ECO:0000256" key="11">
    <source>
        <dbReference type="ARBA" id="ARBA00023015"/>
    </source>
</evidence>
<dbReference type="PROSITE" id="PS52014">
    <property type="entry name" value="SAMD1_WH"/>
    <property type="match status" value="1"/>
</dbReference>
<feature type="region of interest" description="Disordered" evidence="16">
    <location>
        <begin position="348"/>
        <end position="391"/>
    </location>
</feature>
<keyword evidence="8" id="KW-0862">Zinc</keyword>
<feature type="domain" description="PHD-type" evidence="17">
    <location>
        <begin position="224"/>
        <end position="274"/>
    </location>
</feature>
<reference evidence="20" key="2">
    <citation type="journal article" date="2023" name="Science">
        <title>Genomic signatures of disease resistance in endangered staghorn corals.</title>
        <authorList>
            <person name="Vollmer S.V."/>
            <person name="Selwyn J.D."/>
            <person name="Despard B.A."/>
            <person name="Roesel C.L."/>
        </authorList>
    </citation>
    <scope>NUCLEOTIDE SEQUENCE</scope>
    <source>
        <strain evidence="20">K2</strain>
    </source>
</reference>
<accession>A0AAD9QYI7</accession>
<dbReference type="SMART" id="SM00249">
    <property type="entry name" value="PHD"/>
    <property type="match status" value="2"/>
</dbReference>
<dbReference type="Pfam" id="PF21524">
    <property type="entry name" value="SAMD1_WH"/>
    <property type="match status" value="1"/>
</dbReference>
<keyword evidence="10" id="KW-0156">Chromatin regulator</keyword>
<comment type="subcellular location">
    <subcellularLocation>
        <location evidence="1">Nucleus</location>
    </subcellularLocation>
</comment>
<dbReference type="InterPro" id="IPR013083">
    <property type="entry name" value="Znf_RING/FYVE/PHD"/>
</dbReference>
<evidence type="ECO:0000256" key="3">
    <source>
        <dbReference type="ARBA" id="ARBA00022499"/>
    </source>
</evidence>
<keyword evidence="5" id="KW-0479">Metal-binding</keyword>
<sequence>MTEKRPKYMNWILECINLLRSRKSRPDLERICRTMLKCHGIDERDTEEDLSMLIANGIVTKRSFKGAISYRNASGWHRVLASGKVSRAARWVGEAIRALDRGCGVSAVDIEKYISARHPYYHNLKARIKIALKEDLDHGRIWCVSDGMYRLLESAESPEREIPDCEQVCDFCLQTAAANRRGEPEELLICRDCGNKAHPSCMNYSPELVHRITSDASAWQCIDCKACIICNDSGDPGSLLFCDACDKGYHMQCHVPPLATMPIGKWVCYNCQNHPISPVRLADSSGFVKPETATVKPEGPSNLTLADDLCLQCDEDMSECTVEVKDIHIQVDAENVQRELEMLSQDGVTNDINGNIPRSTHNYSADDNEANDTSTTTSVSKNVVNDTGLPAPCCDPAKDTDRGKNNLPPETSLWSVKEEIDGKALLLMSRNDVLTGMSIKLGPALKIYVHIARLQSQNGTIPS</sequence>
<feature type="domain" description="H15" evidence="18">
    <location>
        <begin position="84"/>
        <end position="153"/>
    </location>
</feature>
<dbReference type="InterPro" id="IPR013761">
    <property type="entry name" value="SAM/pointed_sf"/>
</dbReference>
<dbReference type="GO" id="GO:0008270">
    <property type="term" value="F:zinc ion binding"/>
    <property type="evidence" value="ECO:0007669"/>
    <property type="project" value="UniProtKB-KW"/>
</dbReference>
<evidence type="ECO:0000259" key="17">
    <source>
        <dbReference type="PROSITE" id="PS50016"/>
    </source>
</evidence>
<feature type="domain" description="SAMD1-like winged helix (WH)" evidence="19">
    <location>
        <begin position="1"/>
        <end position="76"/>
    </location>
</feature>
<evidence type="ECO:0000256" key="13">
    <source>
        <dbReference type="ARBA" id="ARBA00023163"/>
    </source>
</evidence>
<keyword evidence="3" id="KW-1017">Isopeptide bond</keyword>
<dbReference type="PANTHER" id="PTHR45888:SF4">
    <property type="entry name" value="PHD FINGER PROTEIN 10"/>
    <property type="match status" value="1"/>
</dbReference>
<dbReference type="PROSITE" id="PS50016">
    <property type="entry name" value="ZF_PHD_2"/>
    <property type="match status" value="2"/>
</dbReference>